<organism evidence="6 7">
    <name type="scientific">Bosea rubneri</name>
    <dbReference type="NCBI Taxonomy" id="3075434"/>
    <lineage>
        <taxon>Bacteria</taxon>
        <taxon>Pseudomonadati</taxon>
        <taxon>Pseudomonadota</taxon>
        <taxon>Alphaproteobacteria</taxon>
        <taxon>Hyphomicrobiales</taxon>
        <taxon>Boseaceae</taxon>
        <taxon>Bosea</taxon>
    </lineage>
</organism>
<feature type="domain" description="HTH lysR-type" evidence="5">
    <location>
        <begin position="1"/>
        <end position="58"/>
    </location>
</feature>
<dbReference type="CDD" id="cd08414">
    <property type="entry name" value="PBP2_LTTR_aromatics_like"/>
    <property type="match status" value="1"/>
</dbReference>
<sequence length="304" mass="33779">MELRHLRYFVVLAEQRHFGRAAEILHMAQPPLSQQIKAMEEELQVTLFDRSVRPIELTPAGKTLLREARQILQQMSRAQAMTKRVGRGQEGSLVIGVTGSAAAEFLPPILEAFYERWPDVTLSLREMSSPAQLLALEKGEIHLGFVRPPILDDSLGIRLVHQEPFLVALPDSHSLAASPAVRLADLNGAALVIFDRDEAPGFRDLIMHLCQSAGFFPGRVQEAHQMVTILALVAARVGVALVPRSARHLTPERVVLRPILDDTPLIELYAAWPRDRHSVLIEELLAVIDEARITQAVDLDPTPV</sequence>
<dbReference type="RefSeq" id="WP_316016928.1">
    <property type="nucleotide sequence ID" value="NZ_JAWDID010000003.1"/>
</dbReference>
<evidence type="ECO:0000313" key="6">
    <source>
        <dbReference type="EMBL" id="MDU0339015.1"/>
    </source>
</evidence>
<dbReference type="PANTHER" id="PTHR30346:SF0">
    <property type="entry name" value="HCA OPERON TRANSCRIPTIONAL ACTIVATOR HCAR"/>
    <property type="match status" value="1"/>
</dbReference>
<keyword evidence="4" id="KW-0804">Transcription</keyword>
<dbReference type="Pfam" id="PF03466">
    <property type="entry name" value="LysR_substrate"/>
    <property type="match status" value="1"/>
</dbReference>
<evidence type="ECO:0000256" key="4">
    <source>
        <dbReference type="ARBA" id="ARBA00023163"/>
    </source>
</evidence>
<dbReference type="SUPFAM" id="SSF46785">
    <property type="entry name" value="Winged helix' DNA-binding domain"/>
    <property type="match status" value="1"/>
</dbReference>
<dbReference type="InterPro" id="IPR000847">
    <property type="entry name" value="LysR_HTH_N"/>
</dbReference>
<evidence type="ECO:0000259" key="5">
    <source>
        <dbReference type="PROSITE" id="PS50931"/>
    </source>
</evidence>
<dbReference type="InterPro" id="IPR036388">
    <property type="entry name" value="WH-like_DNA-bd_sf"/>
</dbReference>
<proteinExistence type="inferred from homology"/>
<evidence type="ECO:0000256" key="1">
    <source>
        <dbReference type="ARBA" id="ARBA00009437"/>
    </source>
</evidence>
<dbReference type="PRINTS" id="PR00039">
    <property type="entry name" value="HTHLYSR"/>
</dbReference>
<dbReference type="Proteomes" id="UP001254257">
    <property type="component" value="Unassembled WGS sequence"/>
</dbReference>
<accession>A0ABU3S3S6</accession>
<keyword evidence="3" id="KW-0238">DNA-binding</keyword>
<dbReference type="EMBL" id="JAWDID010000003">
    <property type="protein sequence ID" value="MDU0339015.1"/>
    <property type="molecule type" value="Genomic_DNA"/>
</dbReference>
<gene>
    <name evidence="6" type="ORF">RKE40_03950</name>
</gene>
<dbReference type="Gene3D" id="1.10.10.10">
    <property type="entry name" value="Winged helix-like DNA-binding domain superfamily/Winged helix DNA-binding domain"/>
    <property type="match status" value="1"/>
</dbReference>
<evidence type="ECO:0000256" key="3">
    <source>
        <dbReference type="ARBA" id="ARBA00023125"/>
    </source>
</evidence>
<keyword evidence="7" id="KW-1185">Reference proteome</keyword>
<keyword evidence="2" id="KW-0805">Transcription regulation</keyword>
<dbReference type="SUPFAM" id="SSF53850">
    <property type="entry name" value="Periplasmic binding protein-like II"/>
    <property type="match status" value="1"/>
</dbReference>
<reference evidence="6 7" key="1">
    <citation type="submission" date="2023-09" db="EMBL/GenBank/DDBJ databases">
        <title>Whole genome shotgun sequencing (WGS) of Bosea sp. ZW T0_25, isolated from stored onions (Allium cepa).</title>
        <authorList>
            <person name="Stoll D.A."/>
            <person name="Huch M."/>
        </authorList>
    </citation>
    <scope>NUCLEOTIDE SEQUENCE [LARGE SCALE GENOMIC DNA]</scope>
    <source>
        <strain evidence="6 7">ZW T0_25</strain>
    </source>
</reference>
<evidence type="ECO:0000313" key="7">
    <source>
        <dbReference type="Proteomes" id="UP001254257"/>
    </source>
</evidence>
<dbReference type="InterPro" id="IPR036390">
    <property type="entry name" value="WH_DNA-bd_sf"/>
</dbReference>
<protein>
    <submittedName>
        <fullName evidence="6">LysR substrate-binding domain-containing protein</fullName>
    </submittedName>
</protein>
<dbReference type="Pfam" id="PF00126">
    <property type="entry name" value="HTH_1"/>
    <property type="match status" value="1"/>
</dbReference>
<evidence type="ECO:0000256" key="2">
    <source>
        <dbReference type="ARBA" id="ARBA00023015"/>
    </source>
</evidence>
<name>A0ABU3S3S6_9HYPH</name>
<dbReference type="InterPro" id="IPR005119">
    <property type="entry name" value="LysR_subst-bd"/>
</dbReference>
<comment type="similarity">
    <text evidence="1">Belongs to the LysR transcriptional regulatory family.</text>
</comment>
<dbReference type="Gene3D" id="3.40.190.10">
    <property type="entry name" value="Periplasmic binding protein-like II"/>
    <property type="match status" value="2"/>
</dbReference>
<comment type="caution">
    <text evidence="6">The sequence shown here is derived from an EMBL/GenBank/DDBJ whole genome shotgun (WGS) entry which is preliminary data.</text>
</comment>
<dbReference type="PANTHER" id="PTHR30346">
    <property type="entry name" value="TRANSCRIPTIONAL DUAL REGULATOR HCAR-RELATED"/>
    <property type="match status" value="1"/>
</dbReference>
<dbReference type="PROSITE" id="PS50931">
    <property type="entry name" value="HTH_LYSR"/>
    <property type="match status" value="1"/>
</dbReference>